<keyword evidence="4" id="KW-0238">DNA-binding</keyword>
<evidence type="ECO:0000256" key="6">
    <source>
        <dbReference type="ARBA" id="ARBA00023242"/>
    </source>
</evidence>
<dbReference type="EMBL" id="CAKMRJ010005745">
    <property type="protein sequence ID" value="CAH1453170.1"/>
    <property type="molecule type" value="Genomic_DNA"/>
</dbReference>
<comment type="subcellular location">
    <subcellularLocation>
        <location evidence="1">Nucleus</location>
    </subcellularLocation>
</comment>
<evidence type="ECO:0000256" key="3">
    <source>
        <dbReference type="ARBA" id="ARBA00023015"/>
    </source>
</evidence>
<dbReference type="GO" id="GO:0005634">
    <property type="term" value="C:nucleus"/>
    <property type="evidence" value="ECO:0007669"/>
    <property type="project" value="UniProtKB-SubCell"/>
</dbReference>
<keyword evidence="5" id="KW-0804">Transcription</keyword>
<dbReference type="GO" id="GO:0043565">
    <property type="term" value="F:sequence-specific DNA binding"/>
    <property type="evidence" value="ECO:0007669"/>
    <property type="project" value="InterPro"/>
</dbReference>
<dbReference type="AlphaFoldDB" id="A0AAU9PRU6"/>
<comment type="similarity">
    <text evidence="2">Belongs to the bZIP family.</text>
</comment>
<evidence type="ECO:0000256" key="1">
    <source>
        <dbReference type="ARBA" id="ARBA00004123"/>
    </source>
</evidence>
<reference evidence="9 10" key="1">
    <citation type="submission" date="2022-01" db="EMBL/GenBank/DDBJ databases">
        <authorList>
            <person name="Xiong W."/>
            <person name="Schranz E."/>
        </authorList>
    </citation>
    <scope>NUCLEOTIDE SEQUENCE [LARGE SCALE GENOMIC DNA]</scope>
</reference>
<keyword evidence="7" id="KW-0175">Coiled coil</keyword>
<dbReference type="GO" id="GO:0003700">
    <property type="term" value="F:DNA-binding transcription factor activity"/>
    <property type="evidence" value="ECO:0007669"/>
    <property type="project" value="InterPro"/>
</dbReference>
<dbReference type="PANTHER" id="PTHR45967">
    <property type="entry name" value="G-BOX-BINDING FACTOR 3-RELATED"/>
    <property type="match status" value="1"/>
</dbReference>
<sequence length="321" mass="36695">MEAIKGSSSENAREDHRMLEAAEALAALGHVGESVSERVKAESNAGNSCFDSIESSSKRPINVDKQSEKTCIWAEKPVNNEWNTELASNVSYSTKYSTLGGRRHRRILTEAEKEARKIRRVLANRESARQTIRRRQAIYEELARKAGDLAWENKNLKRKKEMASKELEFLKSTNESLKAKMIKITKMYEDTYCSSSTNSPIMMCNQSSFSPFTWPPMIVFPHPWLFPFLQNNNQNHPYFNLNEKPVESSSLRGNLLSDSKQIMHKNHQVPDTFLIMVPVSLCFCLSKKLKGLRLRNHGITCLKMDLIVILVVSLDPRQKCK</sequence>
<comment type="caution">
    <text evidence="9">The sequence shown here is derived from an EMBL/GenBank/DDBJ whole genome shotgun (WGS) entry which is preliminary data.</text>
</comment>
<accession>A0AAU9PRU6</accession>
<dbReference type="CDD" id="cd14702">
    <property type="entry name" value="bZIP_plant_GBF1"/>
    <property type="match status" value="1"/>
</dbReference>
<dbReference type="SMART" id="SM00338">
    <property type="entry name" value="BRLZ"/>
    <property type="match status" value="1"/>
</dbReference>
<organism evidence="9 10">
    <name type="scientific">Lactuca virosa</name>
    <dbReference type="NCBI Taxonomy" id="75947"/>
    <lineage>
        <taxon>Eukaryota</taxon>
        <taxon>Viridiplantae</taxon>
        <taxon>Streptophyta</taxon>
        <taxon>Embryophyta</taxon>
        <taxon>Tracheophyta</taxon>
        <taxon>Spermatophyta</taxon>
        <taxon>Magnoliopsida</taxon>
        <taxon>eudicotyledons</taxon>
        <taxon>Gunneridae</taxon>
        <taxon>Pentapetalae</taxon>
        <taxon>asterids</taxon>
        <taxon>campanulids</taxon>
        <taxon>Asterales</taxon>
        <taxon>Asteraceae</taxon>
        <taxon>Cichorioideae</taxon>
        <taxon>Cichorieae</taxon>
        <taxon>Lactucinae</taxon>
        <taxon>Lactuca</taxon>
    </lineage>
</organism>
<dbReference type="PANTHER" id="PTHR45967:SF28">
    <property type="entry name" value="BASIC-LEUCINE ZIPPER (BZIP) TRANSCRIPTION FACTOR FAMILY PROTEIN"/>
    <property type="match status" value="1"/>
</dbReference>
<keyword evidence="6" id="KW-0539">Nucleus</keyword>
<feature type="coiled-coil region" evidence="7">
    <location>
        <begin position="108"/>
        <end position="180"/>
    </location>
</feature>
<dbReference type="InterPro" id="IPR045314">
    <property type="entry name" value="bZIP_plant_GBF1"/>
</dbReference>
<dbReference type="InterPro" id="IPR044827">
    <property type="entry name" value="GBF-like"/>
</dbReference>
<feature type="domain" description="BZIP" evidence="8">
    <location>
        <begin position="114"/>
        <end position="177"/>
    </location>
</feature>
<evidence type="ECO:0000256" key="7">
    <source>
        <dbReference type="SAM" id="Coils"/>
    </source>
</evidence>
<gene>
    <name evidence="9" type="ORF">LVIROSA_LOCUS38434</name>
</gene>
<dbReference type="InterPro" id="IPR046347">
    <property type="entry name" value="bZIP_sf"/>
</dbReference>
<evidence type="ECO:0000313" key="9">
    <source>
        <dbReference type="EMBL" id="CAH1453170.1"/>
    </source>
</evidence>
<dbReference type="Pfam" id="PF00170">
    <property type="entry name" value="bZIP_1"/>
    <property type="match status" value="1"/>
</dbReference>
<keyword evidence="10" id="KW-1185">Reference proteome</keyword>
<dbReference type="SUPFAM" id="SSF57959">
    <property type="entry name" value="Leucine zipper domain"/>
    <property type="match status" value="1"/>
</dbReference>
<evidence type="ECO:0000256" key="5">
    <source>
        <dbReference type="ARBA" id="ARBA00023163"/>
    </source>
</evidence>
<dbReference type="InterPro" id="IPR004827">
    <property type="entry name" value="bZIP"/>
</dbReference>
<dbReference type="PROSITE" id="PS50217">
    <property type="entry name" value="BZIP"/>
    <property type="match status" value="1"/>
</dbReference>
<evidence type="ECO:0000256" key="4">
    <source>
        <dbReference type="ARBA" id="ARBA00023125"/>
    </source>
</evidence>
<evidence type="ECO:0000259" key="8">
    <source>
        <dbReference type="PROSITE" id="PS50217"/>
    </source>
</evidence>
<keyword evidence="3" id="KW-0805">Transcription regulation</keyword>
<evidence type="ECO:0000313" key="10">
    <source>
        <dbReference type="Proteomes" id="UP001157418"/>
    </source>
</evidence>
<dbReference type="Proteomes" id="UP001157418">
    <property type="component" value="Unassembled WGS sequence"/>
</dbReference>
<proteinExistence type="inferred from homology"/>
<evidence type="ECO:0000256" key="2">
    <source>
        <dbReference type="ARBA" id="ARBA00007163"/>
    </source>
</evidence>
<protein>
    <recommendedName>
        <fullName evidence="8">BZIP domain-containing protein</fullName>
    </recommendedName>
</protein>
<name>A0AAU9PRU6_9ASTR</name>